<accession>A0A7J7KT16</accession>
<dbReference type="EMBL" id="VXIV02000068">
    <property type="protein sequence ID" value="KAF6041208.1"/>
    <property type="molecule type" value="Genomic_DNA"/>
</dbReference>
<evidence type="ECO:0000313" key="4">
    <source>
        <dbReference type="Proteomes" id="UP000593567"/>
    </source>
</evidence>
<keyword evidence="1" id="KW-0472">Membrane</keyword>
<name>A0A7J7KT16_BUGNE</name>
<feature type="transmembrane region" description="Helical" evidence="1">
    <location>
        <begin position="224"/>
        <end position="245"/>
    </location>
</feature>
<evidence type="ECO:0000256" key="2">
    <source>
        <dbReference type="SAM" id="SignalP"/>
    </source>
</evidence>
<evidence type="ECO:0000313" key="3">
    <source>
        <dbReference type="EMBL" id="KAF6041208.1"/>
    </source>
</evidence>
<reference evidence="3" key="1">
    <citation type="submission" date="2020-06" db="EMBL/GenBank/DDBJ databases">
        <title>Draft genome of Bugula neritina, a colonial animal packing powerful symbionts and potential medicines.</title>
        <authorList>
            <person name="Rayko M."/>
        </authorList>
    </citation>
    <scope>NUCLEOTIDE SEQUENCE [LARGE SCALE GENOMIC DNA]</scope>
    <source>
        <strain evidence="3">Kwan_BN1</strain>
    </source>
</reference>
<gene>
    <name evidence="3" type="ORF">EB796_000480</name>
</gene>
<sequence>MAMDFVAKPTHMLGCIALGLLISCVSCTNVTEVCSSPSTDKLCYTVSFTRSVREGHDSQVTVNDNSNFSTFSLTIFTNTEYTHLLGGYMVTVGSGCLRLKDINVTQTSSSAIGACTANMTECGSNGIQVFLPTDANAIKENVFHANLEIQMPKENFVLHISPVFANGADTVYNGISSSGSLGFIPTSISSLESTGTSTKCDVVRPVGPKGDRIESSSNGVNGTIIMAVLFGVCFLIAAIVIKVYLSFTSRKKPVEVGSSNKQYVELAVPEKTTEGEVSGTYSKY</sequence>
<organism evidence="3 4">
    <name type="scientific">Bugula neritina</name>
    <name type="common">Brown bryozoan</name>
    <name type="synonym">Sertularia neritina</name>
    <dbReference type="NCBI Taxonomy" id="10212"/>
    <lineage>
        <taxon>Eukaryota</taxon>
        <taxon>Metazoa</taxon>
        <taxon>Spiralia</taxon>
        <taxon>Lophotrochozoa</taxon>
        <taxon>Bryozoa</taxon>
        <taxon>Gymnolaemata</taxon>
        <taxon>Cheilostomatida</taxon>
        <taxon>Flustrina</taxon>
        <taxon>Buguloidea</taxon>
        <taxon>Bugulidae</taxon>
        <taxon>Bugula</taxon>
    </lineage>
</organism>
<proteinExistence type="predicted"/>
<comment type="caution">
    <text evidence="3">The sequence shown here is derived from an EMBL/GenBank/DDBJ whole genome shotgun (WGS) entry which is preliminary data.</text>
</comment>
<feature type="signal peptide" evidence="2">
    <location>
        <begin position="1"/>
        <end position="27"/>
    </location>
</feature>
<dbReference type="AlphaFoldDB" id="A0A7J7KT16"/>
<keyword evidence="1" id="KW-0812">Transmembrane</keyword>
<keyword evidence="4" id="KW-1185">Reference proteome</keyword>
<dbReference type="Proteomes" id="UP000593567">
    <property type="component" value="Unassembled WGS sequence"/>
</dbReference>
<feature type="chain" id="PRO_5029802069" evidence="2">
    <location>
        <begin position="28"/>
        <end position="284"/>
    </location>
</feature>
<keyword evidence="1" id="KW-1133">Transmembrane helix</keyword>
<protein>
    <submittedName>
        <fullName evidence="3">Uncharacterized protein</fullName>
    </submittedName>
</protein>
<evidence type="ECO:0000256" key="1">
    <source>
        <dbReference type="SAM" id="Phobius"/>
    </source>
</evidence>
<keyword evidence="2" id="KW-0732">Signal</keyword>